<reference evidence="6 7" key="1">
    <citation type="submission" date="2018-01" db="EMBL/GenBank/DDBJ databases">
        <title>Whole genome sequencing of Histamine producing bacteria.</title>
        <authorList>
            <person name="Butler K."/>
        </authorList>
    </citation>
    <scope>NUCLEOTIDE SEQUENCE [LARGE SCALE GENOMIC DNA]</scope>
    <source>
        <strain evidence="6 7">JCM 12947</strain>
    </source>
</reference>
<gene>
    <name evidence="6" type="ORF">C9J12_08255</name>
</gene>
<keyword evidence="3" id="KW-0862">Zinc</keyword>
<dbReference type="SUPFAM" id="SSF57716">
    <property type="entry name" value="Glucocorticoid receptor-like (DNA-binding domain)"/>
    <property type="match status" value="1"/>
</dbReference>
<name>A0A2T3JKD3_9GAMM</name>
<evidence type="ECO:0000259" key="5">
    <source>
        <dbReference type="Pfam" id="PF01258"/>
    </source>
</evidence>
<organism evidence="6 7">
    <name type="scientific">Photobacterium frigidiphilum</name>
    <dbReference type="NCBI Taxonomy" id="264736"/>
    <lineage>
        <taxon>Bacteria</taxon>
        <taxon>Pseudomonadati</taxon>
        <taxon>Pseudomonadota</taxon>
        <taxon>Gammaproteobacteria</taxon>
        <taxon>Vibrionales</taxon>
        <taxon>Vibrionaceae</taxon>
        <taxon>Photobacterium</taxon>
    </lineage>
</organism>
<dbReference type="Gene3D" id="1.20.120.910">
    <property type="entry name" value="DksA, coiled-coil domain"/>
    <property type="match status" value="1"/>
</dbReference>
<evidence type="ECO:0000256" key="4">
    <source>
        <dbReference type="PROSITE-ProRule" id="PRU00510"/>
    </source>
</evidence>
<evidence type="ECO:0000256" key="1">
    <source>
        <dbReference type="ARBA" id="ARBA00022723"/>
    </source>
</evidence>
<protein>
    <submittedName>
        <fullName evidence="6">Conjugal transfer protein TraR</fullName>
    </submittedName>
</protein>
<dbReference type="EMBL" id="PYMJ01000006">
    <property type="protein sequence ID" value="PSU49471.1"/>
    <property type="molecule type" value="Genomic_DNA"/>
</dbReference>
<evidence type="ECO:0000313" key="7">
    <source>
        <dbReference type="Proteomes" id="UP000240987"/>
    </source>
</evidence>
<evidence type="ECO:0000256" key="3">
    <source>
        <dbReference type="ARBA" id="ARBA00022833"/>
    </source>
</evidence>
<keyword evidence="7" id="KW-1185">Reference proteome</keyword>
<feature type="domain" description="Zinc finger DksA/TraR C4-type" evidence="5">
    <location>
        <begin position="39"/>
        <end position="71"/>
    </location>
</feature>
<sequence>MTEALDQAQEFETLYRDQSLRHQLASRPQELPDEDEHGRYCLSCGLTIPLDRLEAAPNAVRCVPCQAGKEHT</sequence>
<dbReference type="Proteomes" id="UP000240987">
    <property type="component" value="Unassembled WGS sequence"/>
</dbReference>
<accession>A0A2T3JKD3</accession>
<dbReference type="RefSeq" id="WP_107242259.1">
    <property type="nucleotide sequence ID" value="NZ_PYMJ01000006.1"/>
</dbReference>
<dbReference type="GO" id="GO:0008270">
    <property type="term" value="F:zinc ion binding"/>
    <property type="evidence" value="ECO:0007669"/>
    <property type="project" value="UniProtKB-KW"/>
</dbReference>
<dbReference type="AlphaFoldDB" id="A0A2T3JKD3"/>
<dbReference type="PROSITE" id="PS51128">
    <property type="entry name" value="ZF_DKSA_2"/>
    <property type="match status" value="1"/>
</dbReference>
<proteinExistence type="predicted"/>
<feature type="zinc finger region" description="dksA C4-type" evidence="4">
    <location>
        <begin position="41"/>
        <end position="65"/>
    </location>
</feature>
<evidence type="ECO:0000256" key="2">
    <source>
        <dbReference type="ARBA" id="ARBA00022771"/>
    </source>
</evidence>
<evidence type="ECO:0000313" key="6">
    <source>
        <dbReference type="EMBL" id="PSU49471.1"/>
    </source>
</evidence>
<keyword evidence="1" id="KW-0479">Metal-binding</keyword>
<dbReference type="InterPro" id="IPR000962">
    <property type="entry name" value="Znf_DskA_TraR"/>
</dbReference>
<comment type="caution">
    <text evidence="6">The sequence shown here is derived from an EMBL/GenBank/DDBJ whole genome shotgun (WGS) entry which is preliminary data.</text>
</comment>
<dbReference type="Pfam" id="PF01258">
    <property type="entry name" value="zf-dskA_traR"/>
    <property type="match status" value="1"/>
</dbReference>
<keyword evidence="2" id="KW-0863">Zinc-finger</keyword>
<dbReference type="OrthoDB" id="962301at2"/>